<dbReference type="OrthoDB" id="1117425at2"/>
<dbReference type="SUPFAM" id="SSF82171">
    <property type="entry name" value="DPP6 N-terminal domain-like"/>
    <property type="match status" value="1"/>
</dbReference>
<feature type="chain" id="PRO_5020354123" evidence="1">
    <location>
        <begin position="24"/>
        <end position="334"/>
    </location>
</feature>
<evidence type="ECO:0000256" key="1">
    <source>
        <dbReference type="SAM" id="SignalP"/>
    </source>
</evidence>
<dbReference type="PROSITE" id="PS51257">
    <property type="entry name" value="PROKAR_LIPOPROTEIN"/>
    <property type="match status" value="1"/>
</dbReference>
<name>A0A4R6GRB3_9BACT</name>
<evidence type="ECO:0000313" key="2">
    <source>
        <dbReference type="EMBL" id="TDN97250.1"/>
    </source>
</evidence>
<proteinExistence type="predicted"/>
<reference evidence="2 3" key="1">
    <citation type="submission" date="2019-03" db="EMBL/GenBank/DDBJ databases">
        <title>Freshwater and sediment microbial communities from various areas in North America, analyzing microbe dynamics in response to fracking.</title>
        <authorList>
            <person name="Lamendella R."/>
        </authorList>
    </citation>
    <scope>NUCLEOTIDE SEQUENCE [LARGE SCALE GENOMIC DNA]</scope>
    <source>
        <strain evidence="2 3">114D</strain>
    </source>
</reference>
<dbReference type="AlphaFoldDB" id="A0A4R6GRB3"/>
<dbReference type="RefSeq" id="WP_133466548.1">
    <property type="nucleotide sequence ID" value="NZ_SNWI01000010.1"/>
</dbReference>
<protein>
    <submittedName>
        <fullName evidence="2">WD40 repeat protein</fullName>
    </submittedName>
</protein>
<dbReference type="Gene3D" id="2.120.10.30">
    <property type="entry name" value="TolB, C-terminal domain"/>
    <property type="match status" value="1"/>
</dbReference>
<organism evidence="2 3">
    <name type="scientific">Sunxiuqinia elliptica</name>
    <dbReference type="NCBI Taxonomy" id="655355"/>
    <lineage>
        <taxon>Bacteria</taxon>
        <taxon>Pseudomonadati</taxon>
        <taxon>Bacteroidota</taxon>
        <taxon>Bacteroidia</taxon>
        <taxon>Marinilabiliales</taxon>
        <taxon>Prolixibacteraceae</taxon>
        <taxon>Sunxiuqinia</taxon>
    </lineage>
</organism>
<comment type="caution">
    <text evidence="2">The sequence shown here is derived from an EMBL/GenBank/DDBJ whole genome shotgun (WGS) entry which is preliminary data.</text>
</comment>
<dbReference type="Proteomes" id="UP000294848">
    <property type="component" value="Unassembled WGS sequence"/>
</dbReference>
<accession>A0A4R6GRB3</accession>
<keyword evidence="1" id="KW-0732">Signal</keyword>
<dbReference type="EMBL" id="SNWI01000010">
    <property type="protein sequence ID" value="TDN97250.1"/>
    <property type="molecule type" value="Genomic_DNA"/>
</dbReference>
<dbReference type="Pfam" id="PF07676">
    <property type="entry name" value="PD40"/>
    <property type="match status" value="3"/>
</dbReference>
<sequence>MNRLFNLSLSFMLIVLFSCTHPAANQPDTPADDLTGSDSLQLVLPGIINTGFYTRDLTMTPDQKELYFSVQIGGFNYAYILYSKFEQGKWTSPEVLEALNKPQFKYLEPYVSPNGKQLFYVSNEQTDSSQSKNMDIWVMNRNGDWWDAPQKLPAVINSEHSEFFPSLTQDGTIYFTREDQQAGKNLICRSRFVNGEYQPVEILPELLHIGRDRYNATIALDESFLIIPAYGLPDSYGRTDYYISFRNEQDQWSVPQNMGPKINSNSGEEYSASLSPDGNTIYFMSSKVSKPQTPTISYKDLQEIYTNPENGKANVYMLNTQFISELKQKAQYPQ</sequence>
<feature type="signal peptide" evidence="1">
    <location>
        <begin position="1"/>
        <end position="23"/>
    </location>
</feature>
<dbReference type="InterPro" id="IPR011042">
    <property type="entry name" value="6-blade_b-propeller_TolB-like"/>
</dbReference>
<evidence type="ECO:0000313" key="3">
    <source>
        <dbReference type="Proteomes" id="UP000294848"/>
    </source>
</evidence>
<dbReference type="InterPro" id="IPR011659">
    <property type="entry name" value="WD40"/>
</dbReference>
<gene>
    <name evidence="2" type="ORF">DET52_110168</name>
</gene>